<feature type="transmembrane region" description="Helical" evidence="2">
    <location>
        <begin position="72"/>
        <end position="93"/>
    </location>
</feature>
<gene>
    <name evidence="3" type="ORF">D5396_20880</name>
</gene>
<comment type="caution">
    <text evidence="3">The sequence shown here is derived from an EMBL/GenBank/DDBJ whole genome shotgun (WGS) entry which is preliminary data.</text>
</comment>
<keyword evidence="2" id="KW-0812">Transmembrane</keyword>
<sequence length="275" mass="30453">MKKISLILWIGLFVNIFITCIAWLNLSVAPGDYDYDSSNRLWSIILPLFIVALIMQIASIGLLFRAPKAGRIIAGIGAFFMMPIGLVFFMGYMSSYEKKSNQGMAIFPSSEEEENINTEKKPSSNTPTEGNGDENVETNESLKLYFKTTPFFINGVVFIVLGGAIMAMGLGTGGILVGAGVLALVNGFRLKNRIVIGLSKKELIITPGLYSETYRVPYNNVKVTHMDNRLFKLHIQTPDVDKTCTLRKAWLEGERDYVSTAMKNILSKLTEDNAA</sequence>
<evidence type="ECO:0000256" key="2">
    <source>
        <dbReference type="SAM" id="Phobius"/>
    </source>
</evidence>
<organism evidence="3 4">
    <name type="scientific">Rahnella inusitata</name>
    <dbReference type="NCBI Taxonomy" id="58169"/>
    <lineage>
        <taxon>Bacteria</taxon>
        <taxon>Pseudomonadati</taxon>
        <taxon>Pseudomonadota</taxon>
        <taxon>Gammaproteobacteria</taxon>
        <taxon>Enterobacterales</taxon>
        <taxon>Yersiniaceae</taxon>
        <taxon>Rahnella</taxon>
    </lineage>
</organism>
<dbReference type="RefSeq" id="WP_112164038.1">
    <property type="nucleotide sequence ID" value="NZ_JYDE01000001.1"/>
</dbReference>
<feature type="transmembrane region" description="Helical" evidence="2">
    <location>
        <begin position="44"/>
        <end position="65"/>
    </location>
</feature>
<dbReference type="Proteomes" id="UP000284119">
    <property type="component" value="Unassembled WGS sequence"/>
</dbReference>
<protein>
    <submittedName>
        <fullName evidence="3">Uncharacterized protein</fullName>
    </submittedName>
</protein>
<name>A0ABX9NUT6_9GAMM</name>
<keyword evidence="4" id="KW-1185">Reference proteome</keyword>
<feature type="transmembrane region" description="Helical" evidence="2">
    <location>
        <begin position="7"/>
        <end position="24"/>
    </location>
</feature>
<dbReference type="EMBL" id="RAHG01000015">
    <property type="protein sequence ID" value="RJT09555.1"/>
    <property type="molecule type" value="Genomic_DNA"/>
</dbReference>
<reference evidence="3 4" key="1">
    <citation type="submission" date="2018-09" db="EMBL/GenBank/DDBJ databases">
        <authorList>
            <person name="Le Fleche-Mateos A."/>
        </authorList>
    </citation>
    <scope>NUCLEOTIDE SEQUENCE [LARGE SCALE GENOMIC DNA]</scope>
    <source>
        <strain evidence="3 4">DSM 30078</strain>
    </source>
</reference>
<keyword evidence="2" id="KW-0472">Membrane</keyword>
<keyword evidence="2" id="KW-1133">Transmembrane helix</keyword>
<feature type="region of interest" description="Disordered" evidence="1">
    <location>
        <begin position="111"/>
        <end position="135"/>
    </location>
</feature>
<proteinExistence type="predicted"/>
<feature type="transmembrane region" description="Helical" evidence="2">
    <location>
        <begin position="151"/>
        <end position="184"/>
    </location>
</feature>
<accession>A0ABX9NUT6</accession>
<evidence type="ECO:0000313" key="4">
    <source>
        <dbReference type="Proteomes" id="UP000284119"/>
    </source>
</evidence>
<evidence type="ECO:0000313" key="3">
    <source>
        <dbReference type="EMBL" id="RJT09555.1"/>
    </source>
</evidence>
<evidence type="ECO:0000256" key="1">
    <source>
        <dbReference type="SAM" id="MobiDB-lite"/>
    </source>
</evidence>